<sequence>MPAELAFEREAASSRRIDGLYFWALVLVVGGVLAMLCWRSAAALPVGAAGAGAGICMYAYLLRAAPVRVCFRCCWLDSAGVHHIEGDDPAGRIAHYGWSEIERAEASDEGDDFRGIILFLRRAGMRHVPVLLTLEENASAVAAIREWIGAPPQTGSKQHLKQGTEER</sequence>
<evidence type="ECO:0008006" key="4">
    <source>
        <dbReference type="Google" id="ProtNLM"/>
    </source>
</evidence>
<keyword evidence="1" id="KW-0472">Membrane</keyword>
<keyword evidence="1" id="KW-0812">Transmembrane</keyword>
<gene>
    <name evidence="2" type="ORF">ACFPQ5_11660</name>
</gene>
<feature type="transmembrane region" description="Helical" evidence="1">
    <location>
        <begin position="20"/>
        <end position="36"/>
    </location>
</feature>
<comment type="caution">
    <text evidence="2">The sequence shown here is derived from an EMBL/GenBank/DDBJ whole genome shotgun (WGS) entry which is preliminary data.</text>
</comment>
<dbReference type="RefSeq" id="WP_379755309.1">
    <property type="nucleotide sequence ID" value="NZ_JBHSMR010000013.1"/>
</dbReference>
<reference evidence="3" key="1">
    <citation type="journal article" date="2019" name="Int. J. Syst. Evol. Microbiol.">
        <title>The Global Catalogue of Microorganisms (GCM) 10K type strain sequencing project: providing services to taxonomists for standard genome sequencing and annotation.</title>
        <authorList>
            <consortium name="The Broad Institute Genomics Platform"/>
            <consortium name="The Broad Institute Genome Sequencing Center for Infectious Disease"/>
            <person name="Wu L."/>
            <person name="Ma J."/>
        </authorList>
    </citation>
    <scope>NUCLEOTIDE SEQUENCE [LARGE SCALE GENOMIC DNA]</scope>
    <source>
        <strain evidence="3">CCUG 43111</strain>
    </source>
</reference>
<evidence type="ECO:0000313" key="3">
    <source>
        <dbReference type="Proteomes" id="UP001596101"/>
    </source>
</evidence>
<keyword evidence="1" id="KW-1133">Transmembrane helix</keyword>
<name>A0ABW0MPI0_9BURK</name>
<accession>A0ABW0MPI0</accession>
<feature type="transmembrane region" description="Helical" evidence="1">
    <location>
        <begin position="42"/>
        <end position="62"/>
    </location>
</feature>
<keyword evidence="3" id="KW-1185">Reference proteome</keyword>
<dbReference type="EMBL" id="JBHSMR010000013">
    <property type="protein sequence ID" value="MFC5478853.1"/>
    <property type="molecule type" value="Genomic_DNA"/>
</dbReference>
<evidence type="ECO:0000313" key="2">
    <source>
        <dbReference type="EMBL" id="MFC5478853.1"/>
    </source>
</evidence>
<proteinExistence type="predicted"/>
<evidence type="ECO:0000256" key="1">
    <source>
        <dbReference type="SAM" id="Phobius"/>
    </source>
</evidence>
<dbReference type="Proteomes" id="UP001596101">
    <property type="component" value="Unassembled WGS sequence"/>
</dbReference>
<organism evidence="2 3">
    <name type="scientific">Massilia suwonensis</name>
    <dbReference type="NCBI Taxonomy" id="648895"/>
    <lineage>
        <taxon>Bacteria</taxon>
        <taxon>Pseudomonadati</taxon>
        <taxon>Pseudomonadota</taxon>
        <taxon>Betaproteobacteria</taxon>
        <taxon>Burkholderiales</taxon>
        <taxon>Oxalobacteraceae</taxon>
        <taxon>Telluria group</taxon>
        <taxon>Massilia</taxon>
    </lineage>
</organism>
<protein>
    <recommendedName>
        <fullName evidence="4">DUF2244 domain-containing protein</fullName>
    </recommendedName>
</protein>